<sequence length="1051" mass="110276">MHLLTSNLPRVLGLLFFLSLSASAQRVVPVTVDLARVSNQLPVLSASGRTATGTVLSLPTLEGQQSFSVVPTPVVPLSDALKRPDIRTFSGVSLQNPDLTCRITLSMRGLHVQYQHAGGIYSLDPSPDGARYQLETDEPVLPFGCKLLTTPNSGRESAVTQSFSYGGTLRDYKLALLLTHEFYQQNGNTNASVEAAVQQLMNDVNGFYTRTLSIRFTLISPLSDATIHFYHQPDSTLGENAAPVANRLRYQSLDDAMTLIPNDFGAANYDLAHVIHNSGGGIAYLNSACVNLYKGGGWSGVSTLNGFQRVFIHEMGHKLGTPHTFNGVGQYCTAQRSYSSAFEPGSGASIMGYPGLCDPAQNLINTGNIDFFHVRSIYNIASFVGTTTCPVTSPTNNQTPQANGGPDYVIPRQTPFVLTGSATDADGDPLTYNWEQYDISYNNAGALGMIAGAGGKSAVNDPAAALFRSYAPSTATSRTFPSLPYLLNSNPDQSGEALPAVGRTMHFRFIAYDNKVTGGSIGIDNVDVIVDSLSGPFRLTSQNGSTLWQSNSTATITWDIANTNAAPISCANVKISLSTDGGLTYPTVLAASTPNDGSQVVTIPNVTTNTGRIRIEAIGNIFFDLNDYPITITNTCAPEYSVIQPTTDLSGPAGTLHPDLFAVGKDTLAFAGTLTTLDSPLGVSLYASGTSCNTFSNTSYFDLRTFRVTQTGTYTLSFSTASSLGLILSVFQGTFNASSPCTGFLKSTANLNGSTVYLNNSLSVTLTAGVTYSLVLHNYGSGYPALPSSYTISASSASGGKLTPLVPGVNSPYSYTYLAVSGGMVKGFSATSDFSNPSVYPAGSYQVYGLSYAGGTDLSGYVNTAFSAFQAALPGFCGKLSGNSVGMTITVPASIAVASVDSACRGVAWQVAFNATGSYSAPFQVQLSDASGVFGAGMTVVGSGTTSPVTVTFPDTIATGAAYKLRIVNQSVVSAEVPLVIGEKSFVTRLTGTWTDPATWSCHAVPALTDDVVIQAGHVISIPDNTTAQVHQLLLNGTVQLGTGALLSLAP</sequence>
<dbReference type="GO" id="GO:0004222">
    <property type="term" value="F:metalloendopeptidase activity"/>
    <property type="evidence" value="ECO:0007669"/>
    <property type="project" value="InterPro"/>
</dbReference>
<evidence type="ECO:0000313" key="3">
    <source>
        <dbReference type="EMBL" id="SDM83496.1"/>
    </source>
</evidence>
<dbReference type="AlphaFoldDB" id="A0A1G9WH47"/>
<keyword evidence="4" id="KW-1185">Reference proteome</keyword>
<dbReference type="RefSeq" id="WP_093207850.1">
    <property type="nucleotide sequence ID" value="NZ_FNGS01000009.1"/>
</dbReference>
<name>A0A1G9WH47_9BACT</name>
<dbReference type="SUPFAM" id="SSF55486">
    <property type="entry name" value="Metalloproteases ('zincins'), catalytic domain"/>
    <property type="match status" value="1"/>
</dbReference>
<dbReference type="Proteomes" id="UP000198901">
    <property type="component" value="Unassembled WGS sequence"/>
</dbReference>
<evidence type="ECO:0000256" key="1">
    <source>
        <dbReference type="SAM" id="SignalP"/>
    </source>
</evidence>
<evidence type="ECO:0000313" key="4">
    <source>
        <dbReference type="Proteomes" id="UP000198901"/>
    </source>
</evidence>
<dbReference type="Gene3D" id="3.40.390.10">
    <property type="entry name" value="Collagenase (Catalytic Domain)"/>
    <property type="match status" value="1"/>
</dbReference>
<dbReference type="InterPro" id="IPR013783">
    <property type="entry name" value="Ig-like_fold"/>
</dbReference>
<feature type="signal peptide" evidence="1">
    <location>
        <begin position="1"/>
        <end position="24"/>
    </location>
</feature>
<dbReference type="OrthoDB" id="9792152at2"/>
<keyword evidence="1" id="KW-0732">Signal</keyword>
<dbReference type="InterPro" id="IPR024079">
    <property type="entry name" value="MetalloPept_cat_dom_sf"/>
</dbReference>
<proteinExistence type="predicted"/>
<dbReference type="GO" id="GO:0006508">
    <property type="term" value="P:proteolysis"/>
    <property type="evidence" value="ECO:0007669"/>
    <property type="project" value="InterPro"/>
</dbReference>
<dbReference type="Gene3D" id="2.60.40.10">
    <property type="entry name" value="Immunoglobulins"/>
    <property type="match status" value="1"/>
</dbReference>
<evidence type="ECO:0000259" key="2">
    <source>
        <dbReference type="PROSITE" id="PS50215"/>
    </source>
</evidence>
<reference evidence="3 4" key="1">
    <citation type="submission" date="2016-10" db="EMBL/GenBank/DDBJ databases">
        <authorList>
            <person name="de Groot N.N."/>
        </authorList>
    </citation>
    <scope>NUCLEOTIDE SEQUENCE [LARGE SCALE GENOMIC DNA]</scope>
    <source>
        <strain evidence="3 4">DSM 21668</strain>
    </source>
</reference>
<feature type="chain" id="PRO_5011501381" evidence="1">
    <location>
        <begin position="25"/>
        <end position="1051"/>
    </location>
</feature>
<dbReference type="InterPro" id="IPR001590">
    <property type="entry name" value="Peptidase_M12B"/>
</dbReference>
<dbReference type="STRING" id="563176.SAMN04488090_4376"/>
<accession>A0A1G9WH47</accession>
<organism evidence="3 4">
    <name type="scientific">Siphonobacter aquaeclarae</name>
    <dbReference type="NCBI Taxonomy" id="563176"/>
    <lineage>
        <taxon>Bacteria</taxon>
        <taxon>Pseudomonadati</taxon>
        <taxon>Bacteroidota</taxon>
        <taxon>Cytophagia</taxon>
        <taxon>Cytophagales</taxon>
        <taxon>Cytophagaceae</taxon>
        <taxon>Siphonobacter</taxon>
    </lineage>
</organism>
<feature type="domain" description="Peptidase M12B" evidence="2">
    <location>
        <begin position="170"/>
        <end position="384"/>
    </location>
</feature>
<dbReference type="Pfam" id="PF13688">
    <property type="entry name" value="Reprolysin_5"/>
    <property type="match status" value="1"/>
</dbReference>
<dbReference type="PROSITE" id="PS50215">
    <property type="entry name" value="ADAM_MEPRO"/>
    <property type="match status" value="1"/>
</dbReference>
<dbReference type="EMBL" id="FNGS01000009">
    <property type="protein sequence ID" value="SDM83496.1"/>
    <property type="molecule type" value="Genomic_DNA"/>
</dbReference>
<gene>
    <name evidence="3" type="ORF">SAMN04488090_4376</name>
</gene>
<protein>
    <submittedName>
        <fullName evidence="3">Metallo-peptidase family M12B Reprolysin-like</fullName>
    </submittedName>
</protein>